<dbReference type="InterPro" id="IPR057570">
    <property type="entry name" value="NOL9_C"/>
</dbReference>
<protein>
    <recommendedName>
        <fullName evidence="1">NOL9 C-terminal domain-containing protein</fullName>
    </recommendedName>
</protein>
<gene>
    <name evidence="2" type="primary">ga22847</name>
    <name evidence="2" type="ORF">PR202_ga22847</name>
</gene>
<evidence type="ECO:0000313" key="2">
    <source>
        <dbReference type="EMBL" id="GJN05235.1"/>
    </source>
</evidence>
<dbReference type="AlphaFoldDB" id="A0AAV5D4N9"/>
<evidence type="ECO:0000259" key="1">
    <source>
        <dbReference type="Pfam" id="PF25467"/>
    </source>
</evidence>
<name>A0AAV5D4N9_ELECO</name>
<dbReference type="Proteomes" id="UP001054889">
    <property type="component" value="Unassembled WGS sequence"/>
</dbReference>
<sequence>MSVSKERSTNYSDLRLMAYFRQCLPRDFPIVHSDDIVQGLALVQPFQLHLFKKYRSLINTNQVSGTDLYHFLNGTIVGMATSVSPPLSTECSTPCCIGLGFVKAIDDSKDCIHLIAPISDKIMEKVDIIFQSYIAVPSCLLQVSDTLSDVTERMRDL</sequence>
<feature type="domain" description="NOL9 C-terminal" evidence="1">
    <location>
        <begin position="44"/>
        <end position="137"/>
    </location>
</feature>
<accession>A0AAV5D4N9</accession>
<organism evidence="2 3">
    <name type="scientific">Eleusine coracana subsp. coracana</name>
    <dbReference type="NCBI Taxonomy" id="191504"/>
    <lineage>
        <taxon>Eukaryota</taxon>
        <taxon>Viridiplantae</taxon>
        <taxon>Streptophyta</taxon>
        <taxon>Embryophyta</taxon>
        <taxon>Tracheophyta</taxon>
        <taxon>Spermatophyta</taxon>
        <taxon>Magnoliopsida</taxon>
        <taxon>Liliopsida</taxon>
        <taxon>Poales</taxon>
        <taxon>Poaceae</taxon>
        <taxon>PACMAD clade</taxon>
        <taxon>Chloridoideae</taxon>
        <taxon>Cynodonteae</taxon>
        <taxon>Eleusininae</taxon>
        <taxon>Eleusine</taxon>
    </lineage>
</organism>
<reference evidence="2" key="1">
    <citation type="journal article" date="2018" name="DNA Res.">
        <title>Multiple hybrid de novo genome assembly of finger millet, an orphan allotetraploid crop.</title>
        <authorList>
            <person name="Hatakeyama M."/>
            <person name="Aluri S."/>
            <person name="Balachadran M.T."/>
            <person name="Sivarajan S.R."/>
            <person name="Patrignani A."/>
            <person name="Gruter S."/>
            <person name="Poveda L."/>
            <person name="Shimizu-Inatsugi R."/>
            <person name="Baeten J."/>
            <person name="Francoijs K.J."/>
            <person name="Nataraja K.N."/>
            <person name="Reddy Y.A.N."/>
            <person name="Phadnis S."/>
            <person name="Ravikumar R.L."/>
            <person name="Schlapbach R."/>
            <person name="Sreeman S.M."/>
            <person name="Shimizu K.K."/>
        </authorList>
    </citation>
    <scope>NUCLEOTIDE SEQUENCE</scope>
</reference>
<evidence type="ECO:0000313" key="3">
    <source>
        <dbReference type="Proteomes" id="UP001054889"/>
    </source>
</evidence>
<dbReference type="EMBL" id="BQKI01000012">
    <property type="protein sequence ID" value="GJN05235.1"/>
    <property type="molecule type" value="Genomic_DNA"/>
</dbReference>
<proteinExistence type="predicted"/>
<comment type="caution">
    <text evidence="2">The sequence shown here is derived from an EMBL/GenBank/DDBJ whole genome shotgun (WGS) entry which is preliminary data.</text>
</comment>
<reference evidence="2" key="2">
    <citation type="submission" date="2021-12" db="EMBL/GenBank/DDBJ databases">
        <title>Resequencing data analysis of finger millet.</title>
        <authorList>
            <person name="Hatakeyama M."/>
            <person name="Aluri S."/>
            <person name="Balachadran M.T."/>
            <person name="Sivarajan S.R."/>
            <person name="Poveda L."/>
            <person name="Shimizu-Inatsugi R."/>
            <person name="Schlapbach R."/>
            <person name="Sreeman S.M."/>
            <person name="Shimizu K.K."/>
        </authorList>
    </citation>
    <scope>NUCLEOTIDE SEQUENCE</scope>
</reference>
<keyword evidence="3" id="KW-1185">Reference proteome</keyword>
<dbReference type="Pfam" id="PF25467">
    <property type="entry name" value="NOL9_C"/>
    <property type="match status" value="1"/>
</dbReference>